<protein>
    <submittedName>
        <fullName evidence="1">Uncharacterized protein</fullName>
    </submittedName>
</protein>
<evidence type="ECO:0000313" key="1">
    <source>
        <dbReference type="EMBL" id="JAH92443.1"/>
    </source>
</evidence>
<reference evidence="1" key="1">
    <citation type="submission" date="2014-11" db="EMBL/GenBank/DDBJ databases">
        <authorList>
            <person name="Amaro Gonzalez C."/>
        </authorList>
    </citation>
    <scope>NUCLEOTIDE SEQUENCE</scope>
</reference>
<dbReference type="AlphaFoldDB" id="A0A0E9WSJ5"/>
<organism evidence="1">
    <name type="scientific">Anguilla anguilla</name>
    <name type="common">European freshwater eel</name>
    <name type="synonym">Muraena anguilla</name>
    <dbReference type="NCBI Taxonomy" id="7936"/>
    <lineage>
        <taxon>Eukaryota</taxon>
        <taxon>Metazoa</taxon>
        <taxon>Chordata</taxon>
        <taxon>Craniata</taxon>
        <taxon>Vertebrata</taxon>
        <taxon>Euteleostomi</taxon>
        <taxon>Actinopterygii</taxon>
        <taxon>Neopterygii</taxon>
        <taxon>Teleostei</taxon>
        <taxon>Anguilliformes</taxon>
        <taxon>Anguillidae</taxon>
        <taxon>Anguilla</taxon>
    </lineage>
</organism>
<proteinExistence type="predicted"/>
<name>A0A0E9WSJ5_ANGAN</name>
<accession>A0A0E9WSJ5</accession>
<sequence length="79" mass="9048">MAHVLKRERRAQAPFRTAGLQQSAVKAFLFQSSSNHQTQTKEFGFSESLVFVFFFLQITLKYLQSRTPGSCPSLFPFDN</sequence>
<dbReference type="EMBL" id="GBXM01016134">
    <property type="protein sequence ID" value="JAH92443.1"/>
    <property type="molecule type" value="Transcribed_RNA"/>
</dbReference>
<reference evidence="1" key="2">
    <citation type="journal article" date="2015" name="Fish Shellfish Immunol.">
        <title>Early steps in the European eel (Anguilla anguilla)-Vibrio vulnificus interaction in the gills: Role of the RtxA13 toxin.</title>
        <authorList>
            <person name="Callol A."/>
            <person name="Pajuelo D."/>
            <person name="Ebbesson L."/>
            <person name="Teles M."/>
            <person name="MacKenzie S."/>
            <person name="Amaro C."/>
        </authorList>
    </citation>
    <scope>NUCLEOTIDE SEQUENCE</scope>
</reference>